<evidence type="ECO:0000256" key="1">
    <source>
        <dbReference type="SAM" id="MobiDB-lite"/>
    </source>
</evidence>
<proteinExistence type="predicted"/>
<dbReference type="Proteomes" id="UP001066276">
    <property type="component" value="Chromosome 3_1"/>
</dbReference>
<reference evidence="2" key="1">
    <citation type="journal article" date="2022" name="bioRxiv">
        <title>Sequencing and chromosome-scale assembly of the giantPleurodeles waltlgenome.</title>
        <authorList>
            <person name="Brown T."/>
            <person name="Elewa A."/>
            <person name="Iarovenko S."/>
            <person name="Subramanian E."/>
            <person name="Araus A.J."/>
            <person name="Petzold A."/>
            <person name="Susuki M."/>
            <person name="Suzuki K.-i.T."/>
            <person name="Hayashi T."/>
            <person name="Toyoda A."/>
            <person name="Oliveira C."/>
            <person name="Osipova E."/>
            <person name="Leigh N.D."/>
            <person name="Simon A."/>
            <person name="Yun M.H."/>
        </authorList>
    </citation>
    <scope>NUCLEOTIDE SEQUENCE</scope>
    <source>
        <strain evidence="2">20211129_DDA</strain>
        <tissue evidence="2">Liver</tissue>
    </source>
</reference>
<name>A0AAV7UKF9_PLEWA</name>
<gene>
    <name evidence="2" type="ORF">NDU88_005847</name>
</gene>
<comment type="caution">
    <text evidence="2">The sequence shown here is derived from an EMBL/GenBank/DDBJ whole genome shotgun (WGS) entry which is preliminary data.</text>
</comment>
<accession>A0AAV7UKF9</accession>
<organism evidence="2 3">
    <name type="scientific">Pleurodeles waltl</name>
    <name type="common">Iberian ribbed newt</name>
    <dbReference type="NCBI Taxonomy" id="8319"/>
    <lineage>
        <taxon>Eukaryota</taxon>
        <taxon>Metazoa</taxon>
        <taxon>Chordata</taxon>
        <taxon>Craniata</taxon>
        <taxon>Vertebrata</taxon>
        <taxon>Euteleostomi</taxon>
        <taxon>Amphibia</taxon>
        <taxon>Batrachia</taxon>
        <taxon>Caudata</taxon>
        <taxon>Salamandroidea</taxon>
        <taxon>Salamandridae</taxon>
        <taxon>Pleurodelinae</taxon>
        <taxon>Pleurodeles</taxon>
    </lineage>
</organism>
<protein>
    <submittedName>
        <fullName evidence="2">Uncharacterized protein</fullName>
    </submittedName>
</protein>
<dbReference type="EMBL" id="JANPWB010000005">
    <property type="protein sequence ID" value="KAJ1189096.1"/>
    <property type="molecule type" value="Genomic_DNA"/>
</dbReference>
<feature type="region of interest" description="Disordered" evidence="1">
    <location>
        <begin position="49"/>
        <end position="107"/>
    </location>
</feature>
<sequence>MATVLAKFQETQRLQEEQYLGFMEELKSINTPLGTIVGMLKELVNTRSDTVAQQRAPDTSLDDELPTTSTGVSPTLCRWRTTPQAVPEIQDKDREQCQDPSQEMRPP</sequence>
<evidence type="ECO:0000313" key="3">
    <source>
        <dbReference type="Proteomes" id="UP001066276"/>
    </source>
</evidence>
<keyword evidence="3" id="KW-1185">Reference proteome</keyword>
<evidence type="ECO:0000313" key="2">
    <source>
        <dbReference type="EMBL" id="KAJ1189096.1"/>
    </source>
</evidence>
<dbReference type="AlphaFoldDB" id="A0AAV7UKF9"/>